<accession>A0ABW5DT13</accession>
<reference evidence="3" key="1">
    <citation type="journal article" date="2019" name="Int. J. Syst. Evol. Microbiol.">
        <title>The Global Catalogue of Microorganisms (GCM) 10K type strain sequencing project: providing services to taxonomists for standard genome sequencing and annotation.</title>
        <authorList>
            <consortium name="The Broad Institute Genomics Platform"/>
            <consortium name="The Broad Institute Genome Sequencing Center for Infectious Disease"/>
            <person name="Wu L."/>
            <person name="Ma J."/>
        </authorList>
    </citation>
    <scope>NUCLEOTIDE SEQUENCE [LARGE SCALE GENOMIC DNA]</scope>
    <source>
        <strain evidence="3">CGMCC 1.19062</strain>
    </source>
</reference>
<gene>
    <name evidence="2" type="ORF">ACFSM5_15020</name>
</gene>
<dbReference type="InterPro" id="IPR005302">
    <property type="entry name" value="MoCF_Sase_C"/>
</dbReference>
<dbReference type="SUPFAM" id="SSF50800">
    <property type="entry name" value="PK beta-barrel domain-like"/>
    <property type="match status" value="1"/>
</dbReference>
<dbReference type="PROSITE" id="PS51340">
    <property type="entry name" value="MOSC"/>
    <property type="match status" value="1"/>
</dbReference>
<sequence>MSTTVIAVSQSRGHKFSKKNQLSIRLLAGLGVEGDAHAGVTVKHRSRVAVDPSQLNLRQVHLMHAELFDELAAKGFKVGPGDLGENVTTRGLDLLSLPVGAKLHLGRDAIVEVTGLRNPCIQLDRFQPGLMKATLDRDADGGLIRKAGIMGIVLAGGEILPGDAIRVELPPLPHRKMDRV</sequence>
<dbReference type="PANTHER" id="PTHR36930:SF1">
    <property type="entry name" value="MOSC DOMAIN-CONTAINING PROTEIN"/>
    <property type="match status" value="1"/>
</dbReference>
<name>A0ABW5DT13_9PROT</name>
<dbReference type="InterPro" id="IPR052716">
    <property type="entry name" value="MOSC_domain"/>
</dbReference>
<evidence type="ECO:0000259" key="1">
    <source>
        <dbReference type="PROSITE" id="PS51340"/>
    </source>
</evidence>
<protein>
    <submittedName>
        <fullName evidence="2">MOSC domain-containing protein</fullName>
    </submittedName>
</protein>
<dbReference type="EMBL" id="JBHUIP010000012">
    <property type="protein sequence ID" value="MFD2264212.1"/>
    <property type="molecule type" value="Genomic_DNA"/>
</dbReference>
<proteinExistence type="predicted"/>
<comment type="caution">
    <text evidence="2">The sequence shown here is derived from an EMBL/GenBank/DDBJ whole genome shotgun (WGS) entry which is preliminary data.</text>
</comment>
<evidence type="ECO:0000313" key="3">
    <source>
        <dbReference type="Proteomes" id="UP001597295"/>
    </source>
</evidence>
<keyword evidence="3" id="KW-1185">Reference proteome</keyword>
<dbReference type="InterPro" id="IPR011037">
    <property type="entry name" value="Pyrv_Knase-like_insert_dom_sf"/>
</dbReference>
<dbReference type="Pfam" id="PF03473">
    <property type="entry name" value="MOSC"/>
    <property type="match status" value="1"/>
</dbReference>
<dbReference type="PANTHER" id="PTHR36930">
    <property type="entry name" value="METAL-SULFUR CLUSTER BIOSYNTHESIS PROTEINS YUAD-RELATED"/>
    <property type="match status" value="1"/>
</dbReference>
<organism evidence="2 3">
    <name type="scientific">Lacibacterium aquatile</name>
    <dbReference type="NCBI Taxonomy" id="1168082"/>
    <lineage>
        <taxon>Bacteria</taxon>
        <taxon>Pseudomonadati</taxon>
        <taxon>Pseudomonadota</taxon>
        <taxon>Alphaproteobacteria</taxon>
        <taxon>Rhodospirillales</taxon>
        <taxon>Rhodospirillaceae</taxon>
    </lineage>
</organism>
<evidence type="ECO:0000313" key="2">
    <source>
        <dbReference type="EMBL" id="MFD2264212.1"/>
    </source>
</evidence>
<dbReference type="Proteomes" id="UP001597295">
    <property type="component" value="Unassembled WGS sequence"/>
</dbReference>
<dbReference type="RefSeq" id="WP_379877263.1">
    <property type="nucleotide sequence ID" value="NZ_JBHUIP010000012.1"/>
</dbReference>
<dbReference type="Gene3D" id="2.40.33.20">
    <property type="entry name" value="PK beta-barrel domain-like"/>
    <property type="match status" value="1"/>
</dbReference>
<feature type="domain" description="MOSC" evidence="1">
    <location>
        <begin position="19"/>
        <end position="168"/>
    </location>
</feature>